<keyword evidence="3" id="KW-0560">Oxidoreductase</keyword>
<proteinExistence type="predicted"/>
<dbReference type="InterPro" id="IPR036188">
    <property type="entry name" value="FAD/NAD-bd_sf"/>
</dbReference>
<dbReference type="EMBL" id="JAHQCX010000014">
    <property type="protein sequence ID" value="MBU9727892.1"/>
    <property type="molecule type" value="Genomic_DNA"/>
</dbReference>
<dbReference type="PANTHER" id="PTHR43498">
    <property type="entry name" value="FERREDOXIN:COB-COM HETERODISULFIDE REDUCTASE SUBUNIT A"/>
    <property type="match status" value="1"/>
</dbReference>
<keyword evidence="7" id="KW-1185">Reference proteome</keyword>
<keyword evidence="2" id="KW-0479">Metal-binding</keyword>
<name>A0ABS6KBJ6_9FIRM</name>
<evidence type="ECO:0000256" key="5">
    <source>
        <dbReference type="ARBA" id="ARBA00023014"/>
    </source>
</evidence>
<dbReference type="SUPFAM" id="SSF51905">
    <property type="entry name" value="FAD/NAD(P)-binding domain"/>
    <property type="match status" value="1"/>
</dbReference>
<evidence type="ECO:0000256" key="3">
    <source>
        <dbReference type="ARBA" id="ARBA00023002"/>
    </source>
</evidence>
<evidence type="ECO:0000313" key="7">
    <source>
        <dbReference type="Proteomes" id="UP001314681"/>
    </source>
</evidence>
<dbReference type="Pfam" id="PF12831">
    <property type="entry name" value="FAD_oxidored"/>
    <property type="match status" value="1"/>
</dbReference>
<dbReference type="PANTHER" id="PTHR43498:SF1">
    <property type="entry name" value="COB--COM HETERODISULFIDE REDUCTASE IRON-SULFUR SUBUNIT A"/>
    <property type="match status" value="1"/>
</dbReference>
<sequence length="450" mass="49231">MPDFYIEPEKKLPVFANVDVLVCGGGPAGIASAVSAAKNGAKVLLIERFNCLGGQGTTGLVTSFMSMSAFTGGRQVIRGIWEEFTNRMVEMGGCIKPPQLKERKPYFANNRHEPDTEICPFDPEVFKLAADEIMEKYQVEVLFHTYVTAAIKNGNEVQGVVIENKSGRQAVFAKRIVDCTGDADIMAYAGAPFETGVGEHNGEQVKSPVSTMFCVEGLEPDTLTWQVDKELAYGAVNLFPLMRDDEFRAEMTRVTGIDPCNAAEITKGEIACRKQIPEVVDWMRKNLKGAEHAKLTRIAGMMGMMVSRRILAEYKVSADDILNYRLFEDTVAMNAYGVDIHNPDGAGCELYWLIPGHAYAIPYRSLVPLEVENIIAAGRCIAADGIAVMATCFATGEAAGAAAALSARQEVPLRNLSVKCLQQTLKKQGVYLGEEEPEVPEPRYIHISTI</sequence>
<evidence type="ECO:0000313" key="6">
    <source>
        <dbReference type="EMBL" id="MBU9727892.1"/>
    </source>
</evidence>
<dbReference type="RefSeq" id="WP_238727208.1">
    <property type="nucleotide sequence ID" value="NZ_JAHQCX010000014.1"/>
</dbReference>
<reference evidence="6 7" key="1">
    <citation type="submission" date="2021-06" db="EMBL/GenBank/DDBJ databases">
        <title>Description of novel taxa of the family Lachnospiraceae.</title>
        <authorList>
            <person name="Chaplin A.V."/>
            <person name="Sokolova S.R."/>
            <person name="Pikina A.P."/>
            <person name="Korzhanova M."/>
            <person name="Belova V."/>
            <person name="Korostin D."/>
            <person name="Efimov B.A."/>
        </authorList>
    </citation>
    <scope>NUCLEOTIDE SEQUENCE [LARGE SCALE GENOMIC DNA]</scope>
    <source>
        <strain evidence="6 7">ASD4241</strain>
    </source>
</reference>
<organism evidence="6 7">
    <name type="scientific">Diplocloster modestus</name>
    <dbReference type="NCBI Taxonomy" id="2850322"/>
    <lineage>
        <taxon>Bacteria</taxon>
        <taxon>Bacillati</taxon>
        <taxon>Bacillota</taxon>
        <taxon>Clostridia</taxon>
        <taxon>Lachnospirales</taxon>
        <taxon>Lachnospiraceae</taxon>
        <taxon>Diplocloster</taxon>
    </lineage>
</organism>
<keyword evidence="5" id="KW-0411">Iron-sulfur</keyword>
<dbReference type="InterPro" id="IPR039650">
    <property type="entry name" value="HdrA-like"/>
</dbReference>
<evidence type="ECO:0000256" key="4">
    <source>
        <dbReference type="ARBA" id="ARBA00023004"/>
    </source>
</evidence>
<dbReference type="Proteomes" id="UP001314681">
    <property type="component" value="Unassembled WGS sequence"/>
</dbReference>
<accession>A0ABS6KBJ6</accession>
<gene>
    <name evidence="6" type="ORF">KTH90_17935</name>
</gene>
<comment type="caution">
    <text evidence="6">The sequence shown here is derived from an EMBL/GenBank/DDBJ whole genome shotgun (WGS) entry which is preliminary data.</text>
</comment>
<keyword evidence="4" id="KW-0408">Iron</keyword>
<evidence type="ECO:0000256" key="2">
    <source>
        <dbReference type="ARBA" id="ARBA00022723"/>
    </source>
</evidence>
<evidence type="ECO:0000256" key="1">
    <source>
        <dbReference type="ARBA" id="ARBA00022485"/>
    </source>
</evidence>
<keyword evidence="1" id="KW-0004">4Fe-4S</keyword>
<protein>
    <submittedName>
        <fullName evidence="6">FAD-dependent oxidoreductase</fullName>
    </submittedName>
</protein>
<dbReference type="Gene3D" id="3.50.50.60">
    <property type="entry name" value="FAD/NAD(P)-binding domain"/>
    <property type="match status" value="1"/>
</dbReference>